<evidence type="ECO:0000313" key="1">
    <source>
        <dbReference type="EnsemblPlants" id="Solyc03g116335.1.1"/>
    </source>
</evidence>
<reference evidence="1" key="1">
    <citation type="journal article" date="2012" name="Nature">
        <title>The tomato genome sequence provides insights into fleshy fruit evolution.</title>
        <authorList>
            <consortium name="Tomato Genome Consortium"/>
        </authorList>
    </citation>
    <scope>NUCLEOTIDE SEQUENCE [LARGE SCALE GENOMIC DNA]</scope>
    <source>
        <strain evidence="1">cv. Heinz 1706</strain>
    </source>
</reference>
<dbReference type="Gramene" id="Solyc03g116335.1.1">
    <property type="protein sequence ID" value="Solyc03g116335.1.1"/>
    <property type="gene ID" value="Solyc03g116335.1"/>
</dbReference>
<dbReference type="Proteomes" id="UP000004994">
    <property type="component" value="Chromosome 3"/>
</dbReference>
<reference evidence="1" key="2">
    <citation type="submission" date="2019-01" db="UniProtKB">
        <authorList>
            <consortium name="EnsemblPlants"/>
        </authorList>
    </citation>
    <scope>IDENTIFICATION</scope>
    <source>
        <strain evidence="1">cv. Heinz 1706</strain>
    </source>
</reference>
<dbReference type="AlphaFoldDB" id="A0A3Q7FUC0"/>
<sequence>MLFSKLIFVTLYTRRCHLKTTITTPVHHRFATNYTRKKNHKNQPQIIRSLLRLHHTIFFGQYLSPISMAIMLYVVNDLGIEYYQVRGVACVKGREQKSWGFFYEFFVLALVKNWELKLIIEKWGSNAVIYYPVFRNKECFCLVRLNFTYLNLGVPLFNSIA</sequence>
<dbReference type="EnsemblPlants" id="Solyc03g116335.1.1">
    <property type="protein sequence ID" value="Solyc03g116335.1.1"/>
    <property type="gene ID" value="Solyc03g116335.1"/>
</dbReference>
<proteinExistence type="predicted"/>
<organism evidence="1">
    <name type="scientific">Solanum lycopersicum</name>
    <name type="common">Tomato</name>
    <name type="synonym">Lycopersicon esculentum</name>
    <dbReference type="NCBI Taxonomy" id="4081"/>
    <lineage>
        <taxon>Eukaryota</taxon>
        <taxon>Viridiplantae</taxon>
        <taxon>Streptophyta</taxon>
        <taxon>Embryophyta</taxon>
        <taxon>Tracheophyta</taxon>
        <taxon>Spermatophyta</taxon>
        <taxon>Magnoliopsida</taxon>
        <taxon>eudicotyledons</taxon>
        <taxon>Gunneridae</taxon>
        <taxon>Pentapetalae</taxon>
        <taxon>asterids</taxon>
        <taxon>lamiids</taxon>
        <taxon>Solanales</taxon>
        <taxon>Solanaceae</taxon>
        <taxon>Solanoideae</taxon>
        <taxon>Solaneae</taxon>
        <taxon>Solanum</taxon>
        <taxon>Solanum subgen. Lycopersicon</taxon>
    </lineage>
</organism>
<accession>A0A3Q7FUC0</accession>
<keyword evidence="2" id="KW-1185">Reference proteome</keyword>
<name>A0A3Q7FUC0_SOLLC</name>
<protein>
    <submittedName>
        <fullName evidence="1">Uncharacterized protein</fullName>
    </submittedName>
</protein>
<evidence type="ECO:0000313" key="2">
    <source>
        <dbReference type="Proteomes" id="UP000004994"/>
    </source>
</evidence>
<dbReference type="InParanoid" id="A0A3Q7FUC0"/>